<protein>
    <recommendedName>
        <fullName evidence="4">Single domain-containing protein</fullName>
    </recommendedName>
</protein>
<comment type="caution">
    <text evidence="5">The sequence shown here is derived from an EMBL/GenBank/DDBJ whole genome shotgun (WGS) entry which is preliminary data.</text>
</comment>
<dbReference type="Pfam" id="PF15430">
    <property type="entry name" value="SVWC"/>
    <property type="match status" value="1"/>
</dbReference>
<accession>A0A2A4K3M5</accession>
<dbReference type="SMART" id="SM01318">
    <property type="entry name" value="SVWC"/>
    <property type="match status" value="1"/>
</dbReference>
<evidence type="ECO:0000256" key="1">
    <source>
        <dbReference type="ARBA" id="ARBA00004613"/>
    </source>
</evidence>
<comment type="subcellular location">
    <subcellularLocation>
        <location evidence="1">Secreted</location>
    </subcellularLocation>
</comment>
<evidence type="ECO:0000313" key="5">
    <source>
        <dbReference type="EMBL" id="PCG78252.1"/>
    </source>
</evidence>
<name>A0A2A4K3M5_HELVI</name>
<organism evidence="5">
    <name type="scientific">Heliothis virescens</name>
    <name type="common">Tobacco budworm moth</name>
    <dbReference type="NCBI Taxonomy" id="7102"/>
    <lineage>
        <taxon>Eukaryota</taxon>
        <taxon>Metazoa</taxon>
        <taxon>Ecdysozoa</taxon>
        <taxon>Arthropoda</taxon>
        <taxon>Hexapoda</taxon>
        <taxon>Insecta</taxon>
        <taxon>Pterygota</taxon>
        <taxon>Neoptera</taxon>
        <taxon>Endopterygota</taxon>
        <taxon>Lepidoptera</taxon>
        <taxon>Glossata</taxon>
        <taxon>Ditrysia</taxon>
        <taxon>Noctuoidea</taxon>
        <taxon>Noctuidae</taxon>
        <taxon>Heliothinae</taxon>
        <taxon>Heliothis</taxon>
    </lineage>
</organism>
<evidence type="ECO:0000256" key="2">
    <source>
        <dbReference type="ARBA" id="ARBA00022525"/>
    </source>
</evidence>
<keyword evidence="2" id="KW-0964">Secreted</keyword>
<reference evidence="5" key="1">
    <citation type="submission" date="2017-09" db="EMBL/GenBank/DDBJ databases">
        <title>Contemporary evolution of a Lepidopteran species, Heliothis virescens, in response to modern agricultural practices.</title>
        <authorList>
            <person name="Fritz M.L."/>
            <person name="Deyonke A.M."/>
            <person name="Papanicolaou A."/>
            <person name="Micinski S."/>
            <person name="Westbrook J."/>
            <person name="Gould F."/>
        </authorList>
    </citation>
    <scope>NUCLEOTIDE SEQUENCE [LARGE SCALE GENOMIC DNA]</scope>
    <source>
        <strain evidence="5">HvINT-</strain>
        <tissue evidence="5">Whole body</tissue>
    </source>
</reference>
<dbReference type="InterPro" id="IPR053308">
    <property type="entry name" value="Vago-like"/>
</dbReference>
<evidence type="ECO:0000259" key="4">
    <source>
        <dbReference type="SMART" id="SM01318"/>
    </source>
</evidence>
<dbReference type="PANTHER" id="PTHR39957">
    <property type="entry name" value="AT09846P1-RELATED"/>
    <property type="match status" value="1"/>
</dbReference>
<dbReference type="InterPro" id="IPR029277">
    <property type="entry name" value="SVWC_dom"/>
</dbReference>
<dbReference type="EMBL" id="NWSH01000221">
    <property type="protein sequence ID" value="PCG78252.1"/>
    <property type="molecule type" value="Genomic_DNA"/>
</dbReference>
<dbReference type="AlphaFoldDB" id="A0A2A4K3M5"/>
<evidence type="ECO:0000256" key="3">
    <source>
        <dbReference type="SAM" id="SignalP"/>
    </source>
</evidence>
<dbReference type="PANTHER" id="PTHR39957:SF1">
    <property type="entry name" value="AT09846P1-RELATED"/>
    <property type="match status" value="1"/>
</dbReference>
<feature type="signal peptide" evidence="3">
    <location>
        <begin position="1"/>
        <end position="17"/>
    </location>
</feature>
<proteinExistence type="predicted"/>
<feature type="chain" id="PRO_5012178495" description="Single domain-containing protein" evidence="3">
    <location>
        <begin position="18"/>
        <end position="110"/>
    </location>
</feature>
<dbReference type="GO" id="GO:0005576">
    <property type="term" value="C:extracellular region"/>
    <property type="evidence" value="ECO:0007669"/>
    <property type="project" value="UniProtKB-SubCell"/>
</dbReference>
<gene>
    <name evidence="5" type="ORF">B5V51_4728</name>
</gene>
<feature type="domain" description="Single" evidence="4">
    <location>
        <begin position="37"/>
        <end position="103"/>
    </location>
</feature>
<sequence>MVSNIVVFALIVGSASAGLFRGNLPPKPSSLAHKEGCYVKEVNDVIPFDSGVTPVGYCYRIDCYSKLIEYESCITASTDDPKCYLTDEDLSKPYPDCCPTIKCDLDNNLV</sequence>
<keyword evidence="3" id="KW-0732">Signal</keyword>